<sequence>MEPKVEPWTMPKNELSKKLKLFPKKTDEIVLMEELKVADIAAQTLLKLTLAVQMGSDSVIRRTTVKVVVGDLQSKREQLEQKIGSPDVPERSFLEPWREIASTRKSIVVCIVATCDFKIAISSESFDFHCPLRVVCERRASSGYT</sequence>
<keyword evidence="2" id="KW-1185">Reference proteome</keyword>
<dbReference type="EMBL" id="JBBWWQ010000019">
    <property type="protein sequence ID" value="KAK8919088.1"/>
    <property type="molecule type" value="Genomic_DNA"/>
</dbReference>
<proteinExistence type="predicted"/>
<comment type="caution">
    <text evidence="1">The sequence shown here is derived from an EMBL/GenBank/DDBJ whole genome shotgun (WGS) entry which is preliminary data.</text>
</comment>
<dbReference type="Proteomes" id="UP001418222">
    <property type="component" value="Unassembled WGS sequence"/>
</dbReference>
<gene>
    <name evidence="1" type="ORF">KSP39_PZI022125</name>
</gene>
<protein>
    <submittedName>
        <fullName evidence="1">Uncharacterized protein</fullName>
    </submittedName>
</protein>
<evidence type="ECO:0000313" key="1">
    <source>
        <dbReference type="EMBL" id="KAK8919088.1"/>
    </source>
</evidence>
<reference evidence="1 2" key="1">
    <citation type="journal article" date="2022" name="Nat. Plants">
        <title>Genomes of leafy and leafless Platanthera orchids illuminate the evolution of mycoheterotrophy.</title>
        <authorList>
            <person name="Li M.H."/>
            <person name="Liu K.W."/>
            <person name="Li Z."/>
            <person name="Lu H.C."/>
            <person name="Ye Q.L."/>
            <person name="Zhang D."/>
            <person name="Wang J.Y."/>
            <person name="Li Y.F."/>
            <person name="Zhong Z.M."/>
            <person name="Liu X."/>
            <person name="Yu X."/>
            <person name="Liu D.K."/>
            <person name="Tu X.D."/>
            <person name="Liu B."/>
            <person name="Hao Y."/>
            <person name="Liao X.Y."/>
            <person name="Jiang Y.T."/>
            <person name="Sun W.H."/>
            <person name="Chen J."/>
            <person name="Chen Y.Q."/>
            <person name="Ai Y."/>
            <person name="Zhai J.W."/>
            <person name="Wu S.S."/>
            <person name="Zhou Z."/>
            <person name="Hsiao Y.Y."/>
            <person name="Wu W.L."/>
            <person name="Chen Y.Y."/>
            <person name="Lin Y.F."/>
            <person name="Hsu J.L."/>
            <person name="Li C.Y."/>
            <person name="Wang Z.W."/>
            <person name="Zhao X."/>
            <person name="Zhong W.Y."/>
            <person name="Ma X.K."/>
            <person name="Ma L."/>
            <person name="Huang J."/>
            <person name="Chen G.Z."/>
            <person name="Huang M.Z."/>
            <person name="Huang L."/>
            <person name="Peng D.H."/>
            <person name="Luo Y.B."/>
            <person name="Zou S.Q."/>
            <person name="Chen S.P."/>
            <person name="Lan S."/>
            <person name="Tsai W.C."/>
            <person name="Van de Peer Y."/>
            <person name="Liu Z.J."/>
        </authorList>
    </citation>
    <scope>NUCLEOTIDE SEQUENCE [LARGE SCALE GENOMIC DNA]</scope>
    <source>
        <strain evidence="1">Lor287</strain>
    </source>
</reference>
<name>A0AAP0AYA6_9ASPA</name>
<organism evidence="1 2">
    <name type="scientific">Platanthera zijinensis</name>
    <dbReference type="NCBI Taxonomy" id="2320716"/>
    <lineage>
        <taxon>Eukaryota</taxon>
        <taxon>Viridiplantae</taxon>
        <taxon>Streptophyta</taxon>
        <taxon>Embryophyta</taxon>
        <taxon>Tracheophyta</taxon>
        <taxon>Spermatophyta</taxon>
        <taxon>Magnoliopsida</taxon>
        <taxon>Liliopsida</taxon>
        <taxon>Asparagales</taxon>
        <taxon>Orchidaceae</taxon>
        <taxon>Orchidoideae</taxon>
        <taxon>Orchideae</taxon>
        <taxon>Orchidinae</taxon>
        <taxon>Platanthera</taxon>
    </lineage>
</organism>
<evidence type="ECO:0000313" key="2">
    <source>
        <dbReference type="Proteomes" id="UP001418222"/>
    </source>
</evidence>
<dbReference type="AlphaFoldDB" id="A0AAP0AYA6"/>
<accession>A0AAP0AYA6</accession>